<proteinExistence type="predicted"/>
<evidence type="ECO:0000313" key="2">
    <source>
        <dbReference type="EMBL" id="KAF4405368.1"/>
    </source>
</evidence>
<dbReference type="EMBL" id="WHPN01000420">
    <property type="protein sequence ID" value="KAF4405368.1"/>
    <property type="molecule type" value="Genomic_DNA"/>
</dbReference>
<comment type="caution">
    <text evidence="2">The sequence shown here is derived from an EMBL/GenBank/DDBJ whole genome shotgun (WGS) entry which is preliminary data.</text>
</comment>
<name>A0ABQ7FDM0_9ACTN</name>
<gene>
    <name evidence="2" type="ORF">GCU69_30350</name>
</gene>
<accession>A0ABQ7FDM0</accession>
<feature type="compositionally biased region" description="Polar residues" evidence="1">
    <location>
        <begin position="239"/>
        <end position="251"/>
    </location>
</feature>
<keyword evidence="3" id="KW-1185">Reference proteome</keyword>
<sequence length="251" mass="26942">MSSTGGASTTEPTTTGSASNKPATTEIPDLWFELPPGFTEFDLEEDSEERMLRMADAVDLLFSGATPQQKFSFVVSGEYALQTMISAGAEHASASLLRTSDGKLSQATLCVIVERPDIGPESQDRMNTAKRTAVQWREQHPDADVGLIMLPYGPSAVCIGDRSLQLPGALFGLEKPVHSTVRQAQFCVPLKTGPGSALFVFMTEDIEHWGEYLGVLSAIMQSVSADEPNEESRAVVAGTSDTGNTGSEHER</sequence>
<organism evidence="2 3">
    <name type="scientific">Streptomyces lycii</name>
    <dbReference type="NCBI Taxonomy" id="2654337"/>
    <lineage>
        <taxon>Bacteria</taxon>
        <taxon>Bacillati</taxon>
        <taxon>Actinomycetota</taxon>
        <taxon>Actinomycetes</taxon>
        <taxon>Kitasatosporales</taxon>
        <taxon>Streptomycetaceae</taxon>
        <taxon>Streptomyces</taxon>
    </lineage>
</organism>
<feature type="compositionally biased region" description="Low complexity" evidence="1">
    <location>
        <begin position="1"/>
        <end position="19"/>
    </location>
</feature>
<feature type="region of interest" description="Disordered" evidence="1">
    <location>
        <begin position="227"/>
        <end position="251"/>
    </location>
</feature>
<dbReference type="Proteomes" id="UP000621266">
    <property type="component" value="Unassembled WGS sequence"/>
</dbReference>
<evidence type="ECO:0000256" key="1">
    <source>
        <dbReference type="SAM" id="MobiDB-lite"/>
    </source>
</evidence>
<dbReference type="RefSeq" id="WP_143671149.1">
    <property type="nucleotide sequence ID" value="NZ_WHPN01000420.1"/>
</dbReference>
<evidence type="ECO:0000313" key="3">
    <source>
        <dbReference type="Proteomes" id="UP000621266"/>
    </source>
</evidence>
<protein>
    <submittedName>
        <fullName evidence="2">Uncharacterized protein</fullName>
    </submittedName>
</protein>
<feature type="region of interest" description="Disordered" evidence="1">
    <location>
        <begin position="1"/>
        <end position="28"/>
    </location>
</feature>
<reference evidence="2 3" key="1">
    <citation type="submission" date="2019-10" db="EMBL/GenBank/DDBJ databases">
        <title>Streptomyces tenebrisbrunneis sp.nov., an endogenous actinomycete isolated from of Lycium ruthenicum.</title>
        <authorList>
            <person name="Ma L."/>
        </authorList>
    </citation>
    <scope>NUCLEOTIDE SEQUENCE [LARGE SCALE GENOMIC DNA]</scope>
    <source>
        <strain evidence="2 3">TRM 66187</strain>
    </source>
</reference>